<dbReference type="EnsemblMetazoa" id="Aqu2.1.02301_001">
    <property type="protein sequence ID" value="Aqu2.1.02301_001"/>
    <property type="gene ID" value="Aqu2.1.02301"/>
</dbReference>
<evidence type="ECO:0000313" key="1">
    <source>
        <dbReference type="EnsemblMetazoa" id="Aqu2.1.02301_001"/>
    </source>
</evidence>
<reference evidence="1" key="1">
    <citation type="submission" date="2017-05" db="UniProtKB">
        <authorList>
            <consortium name="EnsemblMetazoa"/>
        </authorList>
    </citation>
    <scope>IDENTIFICATION</scope>
</reference>
<dbReference type="AlphaFoldDB" id="A0A1X7SJK8"/>
<dbReference type="InParanoid" id="A0A1X7SJK8"/>
<organism evidence="1">
    <name type="scientific">Amphimedon queenslandica</name>
    <name type="common">Sponge</name>
    <dbReference type="NCBI Taxonomy" id="400682"/>
    <lineage>
        <taxon>Eukaryota</taxon>
        <taxon>Metazoa</taxon>
        <taxon>Porifera</taxon>
        <taxon>Demospongiae</taxon>
        <taxon>Heteroscleromorpha</taxon>
        <taxon>Haplosclerida</taxon>
        <taxon>Niphatidae</taxon>
        <taxon>Amphimedon</taxon>
    </lineage>
</organism>
<accession>A0A1X7SJK8</accession>
<protein>
    <submittedName>
        <fullName evidence="1">Uncharacterized protein</fullName>
    </submittedName>
</protein>
<sequence>GSLYVGLRLVFQDGGQIYNFLTLIALSSYVLQPYKWLKADLQYYASPDVTLMLE</sequence>
<name>A0A1X7SJK8_AMPQE</name>
<proteinExistence type="predicted"/>